<proteinExistence type="predicted"/>
<accession>A0A3N4IQK8</accession>
<dbReference type="EMBL" id="ML119662">
    <property type="protein sequence ID" value="RPA83874.1"/>
    <property type="molecule type" value="Genomic_DNA"/>
</dbReference>
<gene>
    <name evidence="1" type="ORF">BJ508DRAFT_52157</name>
</gene>
<keyword evidence="2" id="KW-1185">Reference proteome</keyword>
<dbReference type="AlphaFoldDB" id="A0A3N4IQK8"/>
<organism evidence="1 2">
    <name type="scientific">Ascobolus immersus RN42</name>
    <dbReference type="NCBI Taxonomy" id="1160509"/>
    <lineage>
        <taxon>Eukaryota</taxon>
        <taxon>Fungi</taxon>
        <taxon>Dikarya</taxon>
        <taxon>Ascomycota</taxon>
        <taxon>Pezizomycotina</taxon>
        <taxon>Pezizomycetes</taxon>
        <taxon>Pezizales</taxon>
        <taxon>Ascobolaceae</taxon>
        <taxon>Ascobolus</taxon>
    </lineage>
</organism>
<evidence type="ECO:0000313" key="2">
    <source>
        <dbReference type="Proteomes" id="UP000275078"/>
    </source>
</evidence>
<reference evidence="1 2" key="1">
    <citation type="journal article" date="2018" name="Nat. Ecol. Evol.">
        <title>Pezizomycetes genomes reveal the molecular basis of ectomycorrhizal truffle lifestyle.</title>
        <authorList>
            <person name="Murat C."/>
            <person name="Payen T."/>
            <person name="Noel B."/>
            <person name="Kuo A."/>
            <person name="Morin E."/>
            <person name="Chen J."/>
            <person name="Kohler A."/>
            <person name="Krizsan K."/>
            <person name="Balestrini R."/>
            <person name="Da Silva C."/>
            <person name="Montanini B."/>
            <person name="Hainaut M."/>
            <person name="Levati E."/>
            <person name="Barry K.W."/>
            <person name="Belfiori B."/>
            <person name="Cichocki N."/>
            <person name="Clum A."/>
            <person name="Dockter R.B."/>
            <person name="Fauchery L."/>
            <person name="Guy J."/>
            <person name="Iotti M."/>
            <person name="Le Tacon F."/>
            <person name="Lindquist E.A."/>
            <person name="Lipzen A."/>
            <person name="Malagnac F."/>
            <person name="Mello A."/>
            <person name="Molinier V."/>
            <person name="Miyauchi S."/>
            <person name="Poulain J."/>
            <person name="Riccioni C."/>
            <person name="Rubini A."/>
            <person name="Sitrit Y."/>
            <person name="Splivallo R."/>
            <person name="Traeger S."/>
            <person name="Wang M."/>
            <person name="Zifcakova L."/>
            <person name="Wipf D."/>
            <person name="Zambonelli A."/>
            <person name="Paolocci F."/>
            <person name="Nowrousian M."/>
            <person name="Ottonello S."/>
            <person name="Baldrian P."/>
            <person name="Spatafora J.W."/>
            <person name="Henrissat B."/>
            <person name="Nagy L.G."/>
            <person name="Aury J.M."/>
            <person name="Wincker P."/>
            <person name="Grigoriev I.V."/>
            <person name="Bonfante P."/>
            <person name="Martin F.M."/>
        </authorList>
    </citation>
    <scope>NUCLEOTIDE SEQUENCE [LARGE SCALE GENOMIC DNA]</scope>
    <source>
        <strain evidence="1 2">RN42</strain>
    </source>
</reference>
<name>A0A3N4IQK8_ASCIM</name>
<sequence>MAFATHYVDLHLLHVPMPPSFTLPFRLPQDGEDSIRYGLKRDFEISRRDRHAQGYCQESTNEGTAIPIPHNGRMPSYLLIRLTRAKITVQDGAHKVENLPFTAQFATQRGRRFGKPKALIKTHGFQCIFEVLRQKARESWSSAASHWFSSTLYELWEIRLKFFKRRLRLFEGTNALMSSPLLHRNSFHGYQNRSQYHGNRCLSFDPLKRRAFWFAWWVLWRDAYI</sequence>
<protein>
    <submittedName>
        <fullName evidence="1">Uncharacterized protein</fullName>
    </submittedName>
</protein>
<dbReference type="Proteomes" id="UP000275078">
    <property type="component" value="Unassembled WGS sequence"/>
</dbReference>
<evidence type="ECO:0000313" key="1">
    <source>
        <dbReference type="EMBL" id="RPA83874.1"/>
    </source>
</evidence>